<evidence type="ECO:0000256" key="11">
    <source>
        <dbReference type="ARBA" id="ARBA00023136"/>
    </source>
</evidence>
<keyword evidence="3" id="KW-0813">Transport</keyword>
<reference evidence="17 18" key="1">
    <citation type="submission" date="2022-04" db="EMBL/GenBank/DDBJ databases">
        <title>Identification of a novel bacterium isolated from mangrove sediments.</title>
        <authorList>
            <person name="Pan X."/>
        </authorList>
    </citation>
    <scope>NUCLEOTIDE SEQUENCE [LARGE SCALE GENOMIC DNA]</scope>
    <source>
        <strain evidence="17 18">B2638</strain>
    </source>
</reference>
<keyword evidence="4" id="KW-1134">Transmembrane beta strand</keyword>
<dbReference type="Proteomes" id="UP001202281">
    <property type="component" value="Unassembled WGS sequence"/>
</dbReference>
<dbReference type="EMBL" id="JALHLG010000032">
    <property type="protein sequence ID" value="MCJ2188356.1"/>
    <property type="molecule type" value="Genomic_DNA"/>
</dbReference>
<evidence type="ECO:0000313" key="18">
    <source>
        <dbReference type="Proteomes" id="UP001202281"/>
    </source>
</evidence>
<comment type="subcellular location">
    <subcellularLocation>
        <location evidence="1">Cell outer membrane</location>
        <topology evidence="1">Multi-pass membrane protein</topology>
    </subcellularLocation>
</comment>
<dbReference type="RefSeq" id="WP_243922964.1">
    <property type="nucleotide sequence ID" value="NZ_JALHLG010000032.1"/>
</dbReference>
<keyword evidence="8" id="KW-0625">Polysaccharide transport</keyword>
<evidence type="ECO:0000256" key="4">
    <source>
        <dbReference type="ARBA" id="ARBA00022452"/>
    </source>
</evidence>
<keyword evidence="5" id="KW-0762">Sugar transport</keyword>
<organism evidence="17 18">
    <name type="scientific">Novosphingobium beihaiensis</name>
    <dbReference type="NCBI Taxonomy" id="2930389"/>
    <lineage>
        <taxon>Bacteria</taxon>
        <taxon>Pseudomonadati</taxon>
        <taxon>Pseudomonadota</taxon>
        <taxon>Alphaproteobacteria</taxon>
        <taxon>Sphingomonadales</taxon>
        <taxon>Sphingomonadaceae</taxon>
        <taxon>Novosphingobium</taxon>
    </lineage>
</organism>
<feature type="domain" description="SLBB" evidence="16">
    <location>
        <begin position="173"/>
        <end position="247"/>
    </location>
</feature>
<dbReference type="PANTHER" id="PTHR33619">
    <property type="entry name" value="POLYSACCHARIDE EXPORT PROTEIN GFCE-RELATED"/>
    <property type="match status" value="1"/>
</dbReference>
<keyword evidence="12" id="KW-0564">Palmitate</keyword>
<dbReference type="Gene3D" id="3.10.560.10">
    <property type="entry name" value="Outer membrane lipoprotein wza domain like"/>
    <property type="match status" value="2"/>
</dbReference>
<evidence type="ECO:0000256" key="8">
    <source>
        <dbReference type="ARBA" id="ARBA00023047"/>
    </source>
</evidence>
<evidence type="ECO:0000256" key="6">
    <source>
        <dbReference type="ARBA" id="ARBA00022692"/>
    </source>
</evidence>
<dbReference type="InterPro" id="IPR003715">
    <property type="entry name" value="Poly_export_N"/>
</dbReference>
<evidence type="ECO:0000313" key="17">
    <source>
        <dbReference type="EMBL" id="MCJ2188356.1"/>
    </source>
</evidence>
<dbReference type="InterPro" id="IPR049712">
    <property type="entry name" value="Poly_export"/>
</dbReference>
<keyword evidence="13" id="KW-0998">Cell outer membrane</keyword>
<evidence type="ECO:0000256" key="1">
    <source>
        <dbReference type="ARBA" id="ARBA00004571"/>
    </source>
</evidence>
<keyword evidence="18" id="KW-1185">Reference proteome</keyword>
<feature type="domain" description="Polysaccharide export protein N-terminal" evidence="15">
    <location>
        <begin position="71"/>
        <end position="165"/>
    </location>
</feature>
<sequence>MGMSTALAGCAGNIAMGGDGPSLGRIKKVARGDHINGRTALLLGINSQIAKKLAAATVPESFGTTFGEGHPYGSVIGPGDVLQVSIFEAPPAVLFAFSASLTSAAATTGGQHGVALPEIEVDQQGRIAVPFAGNIQVLGLTPQQAAAQIVARLKGKAHNPQVLVSRRGEASAVTVVGQVRASMRMPLTSRGERVLDAIAAAGGPSEPVDKVSLEVTREGRTIQMPMNQVISSPKDNIYLRPGDVLTVSYQPRSFTVLGATGRNDEIKFEARGITLAQALGRIGGLRDDRANPGGLFVFRLEDAQTMAAVLPGADLSGLTDASGKVPVIYRADLRDPATFFAAQHFMVQDQDIVYVTNAPVADLQKFVNIIGAAIYPLVTVQAAGL</sequence>
<keyword evidence="11" id="KW-0472">Membrane</keyword>
<keyword evidence="7" id="KW-0732">Signal</keyword>
<evidence type="ECO:0000259" key="15">
    <source>
        <dbReference type="Pfam" id="PF02563"/>
    </source>
</evidence>
<evidence type="ECO:0000256" key="13">
    <source>
        <dbReference type="ARBA" id="ARBA00023237"/>
    </source>
</evidence>
<keyword evidence="6" id="KW-0812">Transmembrane</keyword>
<keyword evidence="10" id="KW-0626">Porin</keyword>
<evidence type="ECO:0000256" key="9">
    <source>
        <dbReference type="ARBA" id="ARBA00023065"/>
    </source>
</evidence>
<comment type="caution">
    <text evidence="17">The sequence shown here is derived from an EMBL/GenBank/DDBJ whole genome shotgun (WGS) entry which is preliminary data.</text>
</comment>
<accession>A0ABT0BU49</accession>
<evidence type="ECO:0000256" key="10">
    <source>
        <dbReference type="ARBA" id="ARBA00023114"/>
    </source>
</evidence>
<gene>
    <name evidence="17" type="ORF">MTR66_16230</name>
</gene>
<dbReference type="InterPro" id="IPR054765">
    <property type="entry name" value="SLBB_dom"/>
</dbReference>
<comment type="similarity">
    <text evidence="2">Belongs to the BexD/CtrA/VexA family.</text>
</comment>
<dbReference type="Gene3D" id="3.30.1950.10">
    <property type="entry name" value="wza like domain"/>
    <property type="match status" value="1"/>
</dbReference>
<dbReference type="Pfam" id="PF22461">
    <property type="entry name" value="SLBB_2"/>
    <property type="match status" value="1"/>
</dbReference>
<keyword evidence="9" id="KW-0406">Ion transport</keyword>
<keyword evidence="14" id="KW-0449">Lipoprotein</keyword>
<evidence type="ECO:0000256" key="14">
    <source>
        <dbReference type="ARBA" id="ARBA00023288"/>
    </source>
</evidence>
<evidence type="ECO:0000256" key="2">
    <source>
        <dbReference type="ARBA" id="ARBA00009450"/>
    </source>
</evidence>
<proteinExistence type="inferred from homology"/>
<protein>
    <submittedName>
        <fullName evidence="17">Polysaccharide export protein</fullName>
    </submittedName>
</protein>
<name>A0ABT0BU49_9SPHN</name>
<evidence type="ECO:0000256" key="12">
    <source>
        <dbReference type="ARBA" id="ARBA00023139"/>
    </source>
</evidence>
<dbReference type="Pfam" id="PF02563">
    <property type="entry name" value="Poly_export"/>
    <property type="match status" value="1"/>
</dbReference>
<evidence type="ECO:0000256" key="7">
    <source>
        <dbReference type="ARBA" id="ARBA00022729"/>
    </source>
</evidence>
<evidence type="ECO:0000256" key="3">
    <source>
        <dbReference type="ARBA" id="ARBA00022448"/>
    </source>
</evidence>
<evidence type="ECO:0000259" key="16">
    <source>
        <dbReference type="Pfam" id="PF22461"/>
    </source>
</evidence>
<dbReference type="PANTHER" id="PTHR33619:SF3">
    <property type="entry name" value="POLYSACCHARIDE EXPORT PROTEIN GFCE-RELATED"/>
    <property type="match status" value="1"/>
</dbReference>
<evidence type="ECO:0000256" key="5">
    <source>
        <dbReference type="ARBA" id="ARBA00022597"/>
    </source>
</evidence>